<dbReference type="PANTHER" id="PTHR30203">
    <property type="entry name" value="OUTER MEMBRANE CATION EFFLUX PROTEIN"/>
    <property type="match status" value="1"/>
</dbReference>
<reference evidence="1 2" key="1">
    <citation type="journal article" date="2018" name="Aquat. Microb. Ecol.">
        <title>Gammaproteobacterial methanotrophs dominate.</title>
        <authorList>
            <person name="Rissanen A.J."/>
            <person name="Saarenheimo J."/>
            <person name="Tiirola M."/>
            <person name="Peura S."/>
            <person name="Aalto S.L."/>
            <person name="Karvinen A."/>
            <person name="Nykanen H."/>
        </authorList>
    </citation>
    <scope>NUCLEOTIDE SEQUENCE [LARGE SCALE GENOMIC DNA]</scope>
    <source>
        <strain evidence="1">AMbin10</strain>
    </source>
</reference>
<dbReference type="Proteomes" id="UP000249396">
    <property type="component" value="Unassembled WGS sequence"/>
</dbReference>
<accession>A0A2W4SSN2</accession>
<protein>
    <submittedName>
        <fullName evidence="1">TolC family protein</fullName>
    </submittedName>
</protein>
<dbReference type="AlphaFoldDB" id="A0A2W4SSN2"/>
<organism evidence="1 2">
    <name type="scientific">Candidatus Methylumidiphilus alinenensis</name>
    <dbReference type="NCBI Taxonomy" id="2202197"/>
    <lineage>
        <taxon>Bacteria</taxon>
        <taxon>Pseudomonadati</taxon>
        <taxon>Pseudomonadota</taxon>
        <taxon>Gammaproteobacteria</taxon>
        <taxon>Methylococcales</taxon>
        <taxon>Candidatus Methylumidiphilus</taxon>
    </lineage>
</organism>
<dbReference type="PANTHER" id="PTHR30203:SF24">
    <property type="entry name" value="BLR4935 PROTEIN"/>
    <property type="match status" value="1"/>
</dbReference>
<dbReference type="Gene3D" id="1.20.1600.10">
    <property type="entry name" value="Outer membrane efflux proteins (OEP)"/>
    <property type="match status" value="1"/>
</dbReference>
<sequence>MFIPIWGNISYPPCKRGQGDFLWGQGELKTETVEEGGKSPLTPLLQRGGLVGLFLEYALGFLALSLWLVGVSAEELLVDHLDPLPYDEKMSLKQVVDATFENYPQGSVIAALKDESQALSQRTESLIAGYPMIYLQYIDDRYFSNQGIMQIQTGYQIPIWMWGQRSASRAVAEEAEKSANLFAFALKHEVAGLVRETLWNLKVMENRHGLAQQVYDVSNQLFATVKRRVELGDLARSDELMAESDLLDKKSQLTLAEAEVMHARKAYMNLTRLDKAPQQFEEKRSVTAEIQERHPAIAAADAFVERAQADVEFTRLSKQGNQPTILIGTQQEKFTRGGTINNEANLVLQIPIGGEAWNAPYVAQANIALNHKIADRATLMRKLERALHEAEHNLEVDRATLDIANQRKEIAETHLRMSLLAFESGEIQLIDYLKIQANSQAAIRDAMERAILVKRDTAFYNQVVGVVP</sequence>
<dbReference type="InterPro" id="IPR010131">
    <property type="entry name" value="MdtP/NodT-like"/>
</dbReference>
<evidence type="ECO:0000313" key="2">
    <source>
        <dbReference type="Proteomes" id="UP000249396"/>
    </source>
</evidence>
<dbReference type="EMBL" id="QJPH01000324">
    <property type="protein sequence ID" value="PZN78130.1"/>
    <property type="molecule type" value="Genomic_DNA"/>
</dbReference>
<evidence type="ECO:0000313" key="1">
    <source>
        <dbReference type="EMBL" id="PZN78130.1"/>
    </source>
</evidence>
<dbReference type="SUPFAM" id="SSF56954">
    <property type="entry name" value="Outer membrane efflux proteins (OEP)"/>
    <property type="match status" value="1"/>
</dbReference>
<proteinExistence type="predicted"/>
<gene>
    <name evidence="1" type="ORF">DM484_13400</name>
</gene>
<dbReference type="GO" id="GO:0015562">
    <property type="term" value="F:efflux transmembrane transporter activity"/>
    <property type="evidence" value="ECO:0007669"/>
    <property type="project" value="InterPro"/>
</dbReference>
<comment type="caution">
    <text evidence="1">The sequence shown here is derived from an EMBL/GenBank/DDBJ whole genome shotgun (WGS) entry which is preliminary data.</text>
</comment>
<name>A0A2W4SSN2_9GAMM</name>